<keyword evidence="4" id="KW-1185">Reference proteome</keyword>
<protein>
    <recommendedName>
        <fullName evidence="2">Outer membrane protein beta-barrel domain-containing protein</fullName>
    </recommendedName>
</protein>
<feature type="signal peptide" evidence="1">
    <location>
        <begin position="1"/>
        <end position="19"/>
    </location>
</feature>
<organism evidence="3 4">
    <name type="scientific">Nonlabens agnitus</name>
    <dbReference type="NCBI Taxonomy" id="870484"/>
    <lineage>
        <taxon>Bacteria</taxon>
        <taxon>Pseudomonadati</taxon>
        <taxon>Bacteroidota</taxon>
        <taxon>Flavobacteriia</taxon>
        <taxon>Flavobacteriales</taxon>
        <taxon>Flavobacteriaceae</taxon>
        <taxon>Nonlabens</taxon>
    </lineage>
</organism>
<feature type="domain" description="Outer membrane protein beta-barrel" evidence="2">
    <location>
        <begin position="19"/>
        <end position="162"/>
    </location>
</feature>
<dbReference type="RefSeq" id="WP_105983299.1">
    <property type="nucleotide sequence ID" value="NZ_MQUC01000003.1"/>
</dbReference>
<evidence type="ECO:0000313" key="4">
    <source>
        <dbReference type="Proteomes" id="UP000239532"/>
    </source>
</evidence>
<name>A0A2S9WVR4_9FLAO</name>
<dbReference type="Pfam" id="PF13568">
    <property type="entry name" value="OMP_b-brl_2"/>
    <property type="match status" value="1"/>
</dbReference>
<dbReference type="OrthoDB" id="947434at2"/>
<sequence>MKNAVTICIISLVSMISNAQDKIGVFAGVSAVSLSDGLLERVGITSSNSFVFHAGVNYETVVTDKISFAPKLVYSQQGDREDDIRGIQYSTSYINAPLNFKFFNQPYILAGPQIGFLIDTDKRDRDYGDLKTLDYGLNLGVGCDIKDFFIELNLYQGFNELIDVQFEQRNPFRDIDLQATNTLIQLSLGYHFDL</sequence>
<feature type="chain" id="PRO_5015412763" description="Outer membrane protein beta-barrel domain-containing protein" evidence="1">
    <location>
        <begin position="20"/>
        <end position="194"/>
    </location>
</feature>
<reference evidence="3 4" key="1">
    <citation type="submission" date="2016-11" db="EMBL/GenBank/DDBJ databases">
        <title>Trade-off between light-utilization and light-protection in marine flavobacteria.</title>
        <authorList>
            <person name="Kumagai Y."/>
        </authorList>
    </citation>
    <scope>NUCLEOTIDE SEQUENCE [LARGE SCALE GENOMIC DNA]</scope>
    <source>
        <strain evidence="3 4">JCM 17109</strain>
    </source>
</reference>
<proteinExistence type="predicted"/>
<comment type="caution">
    <text evidence="3">The sequence shown here is derived from an EMBL/GenBank/DDBJ whole genome shotgun (WGS) entry which is preliminary data.</text>
</comment>
<gene>
    <name evidence="3" type="ORF">BST86_10995</name>
</gene>
<dbReference type="AlphaFoldDB" id="A0A2S9WVR4"/>
<dbReference type="InterPro" id="IPR025665">
    <property type="entry name" value="Beta-barrel_OMP_2"/>
</dbReference>
<evidence type="ECO:0000313" key="3">
    <source>
        <dbReference type="EMBL" id="PRP67580.1"/>
    </source>
</evidence>
<keyword evidence="1" id="KW-0732">Signal</keyword>
<accession>A0A2S9WVR4</accession>
<dbReference type="EMBL" id="MQUC01000003">
    <property type="protein sequence ID" value="PRP67580.1"/>
    <property type="molecule type" value="Genomic_DNA"/>
</dbReference>
<evidence type="ECO:0000256" key="1">
    <source>
        <dbReference type="SAM" id="SignalP"/>
    </source>
</evidence>
<evidence type="ECO:0000259" key="2">
    <source>
        <dbReference type="Pfam" id="PF13568"/>
    </source>
</evidence>
<dbReference type="Proteomes" id="UP000239532">
    <property type="component" value="Unassembled WGS sequence"/>
</dbReference>